<dbReference type="EMBL" id="FR695873">
    <property type="protein sequence ID" value="CBX29862.1"/>
    <property type="molecule type" value="Genomic_DNA"/>
</dbReference>
<sequence>MSHLEGRCSRNKNFADSTISLRSWWPFVPEHKILGFYGRFDKTKIVY</sequence>
<organism evidence="1">
    <name type="scientific">uncultured Desulfobacterium sp</name>
    <dbReference type="NCBI Taxonomy" id="201089"/>
    <lineage>
        <taxon>Bacteria</taxon>
        <taxon>Pseudomonadati</taxon>
        <taxon>Thermodesulfobacteriota</taxon>
        <taxon>Desulfobacteria</taxon>
        <taxon>Desulfobacterales</taxon>
        <taxon>Desulfobacteriaceae</taxon>
        <taxon>Desulfobacterium</taxon>
        <taxon>environmental samples</taxon>
    </lineage>
</organism>
<protein>
    <submittedName>
        <fullName evidence="1">Uncharacterized protein</fullName>
    </submittedName>
</protein>
<reference evidence="1" key="1">
    <citation type="journal article" date="2011" name="Environ. Microbiol.">
        <title>Genomic insights into the metabolic potential of the polycyclic aromatic hydrocarbon degrading sulfate-reducing Deltaproteobacterium N47.</title>
        <authorList>
            <person name="Bergmann F."/>
            <person name="Selesi D."/>
            <person name="Weinmaier T."/>
            <person name="Tischler P."/>
            <person name="Rattei T."/>
            <person name="Meckenstock R.U."/>
        </authorList>
    </citation>
    <scope>NUCLEOTIDE SEQUENCE</scope>
</reference>
<proteinExistence type="predicted"/>
<dbReference type="AlphaFoldDB" id="E1YH18"/>
<accession>E1YH18</accession>
<name>E1YH18_9BACT</name>
<evidence type="ECO:0000313" key="1">
    <source>
        <dbReference type="EMBL" id="CBX29862.1"/>
    </source>
</evidence>
<gene>
    <name evidence="1" type="ORF">N47_F15570</name>
</gene>